<dbReference type="InterPro" id="IPR000719">
    <property type="entry name" value="Prot_kinase_dom"/>
</dbReference>
<evidence type="ECO:0000256" key="3">
    <source>
        <dbReference type="ARBA" id="ARBA00022741"/>
    </source>
</evidence>
<dbReference type="Proteomes" id="UP000663845">
    <property type="component" value="Unassembled WGS sequence"/>
</dbReference>
<protein>
    <recommendedName>
        <fullName evidence="7">Protein kinase domain-containing protein</fullName>
    </recommendedName>
</protein>
<evidence type="ECO:0000256" key="2">
    <source>
        <dbReference type="ARBA" id="ARBA00022679"/>
    </source>
</evidence>
<dbReference type="PANTHER" id="PTHR24353:SF37">
    <property type="entry name" value="CAMP-DEPENDENT PROTEIN KINASE CATALYTIC SUBUNIT PRKX"/>
    <property type="match status" value="1"/>
</dbReference>
<name>A0A815DCW7_9BILA</name>
<evidence type="ECO:0000256" key="1">
    <source>
        <dbReference type="ARBA" id="ARBA00022527"/>
    </source>
</evidence>
<dbReference type="PROSITE" id="PS50011">
    <property type="entry name" value="PROTEIN_KINASE_DOM"/>
    <property type="match status" value="1"/>
</dbReference>
<dbReference type="GO" id="GO:0005952">
    <property type="term" value="C:cAMP-dependent protein kinase complex"/>
    <property type="evidence" value="ECO:0007669"/>
    <property type="project" value="TreeGrafter"/>
</dbReference>
<dbReference type="InterPro" id="IPR011009">
    <property type="entry name" value="Kinase-like_dom_sf"/>
</dbReference>
<dbReference type="Pfam" id="PF00069">
    <property type="entry name" value="Pkinase"/>
    <property type="match status" value="1"/>
</dbReference>
<dbReference type="GO" id="GO:0005524">
    <property type="term" value="F:ATP binding"/>
    <property type="evidence" value="ECO:0007669"/>
    <property type="project" value="UniProtKB-KW"/>
</dbReference>
<dbReference type="PANTHER" id="PTHR24353">
    <property type="entry name" value="CYCLIC NUCLEOTIDE-DEPENDENT PROTEIN KINASE"/>
    <property type="match status" value="1"/>
</dbReference>
<keyword evidence="5" id="KW-0067">ATP-binding</keyword>
<sequence>MFKRAHIRRRQDSDDEDDNRPANNDDNNEHNSNDGADSGFLVVFEYLHFFDIIYRDLKPENILVDIHGYLKLPDFGLAKRIQHRTYTICGTPDYFSPEIIQSKGHGKATDWWTLGARMLISSY</sequence>
<evidence type="ECO:0000256" key="4">
    <source>
        <dbReference type="ARBA" id="ARBA00022777"/>
    </source>
</evidence>
<keyword evidence="2" id="KW-0808">Transferase</keyword>
<feature type="domain" description="Protein kinase" evidence="7">
    <location>
        <begin position="1"/>
        <end position="123"/>
    </location>
</feature>
<evidence type="ECO:0000259" key="7">
    <source>
        <dbReference type="PROSITE" id="PS50011"/>
    </source>
</evidence>
<feature type="region of interest" description="Disordered" evidence="6">
    <location>
        <begin position="1"/>
        <end position="35"/>
    </location>
</feature>
<dbReference type="SUPFAM" id="SSF56112">
    <property type="entry name" value="Protein kinase-like (PK-like)"/>
    <property type="match status" value="1"/>
</dbReference>
<comment type="caution">
    <text evidence="8">The sequence shown here is derived from an EMBL/GenBank/DDBJ whole genome shotgun (WGS) entry which is preliminary data.</text>
</comment>
<gene>
    <name evidence="8" type="ORF">JYZ213_LOCUS32006</name>
</gene>
<dbReference type="GO" id="GO:0004691">
    <property type="term" value="F:cAMP-dependent protein kinase activity"/>
    <property type="evidence" value="ECO:0007669"/>
    <property type="project" value="TreeGrafter"/>
</dbReference>
<evidence type="ECO:0000313" key="8">
    <source>
        <dbReference type="EMBL" id="CAF1295338.1"/>
    </source>
</evidence>
<dbReference type="EMBL" id="CAJNOG010000557">
    <property type="protein sequence ID" value="CAF1295338.1"/>
    <property type="molecule type" value="Genomic_DNA"/>
</dbReference>
<dbReference type="PROSITE" id="PS00108">
    <property type="entry name" value="PROTEIN_KINASE_ST"/>
    <property type="match status" value="1"/>
</dbReference>
<evidence type="ECO:0000256" key="5">
    <source>
        <dbReference type="ARBA" id="ARBA00022840"/>
    </source>
</evidence>
<dbReference type="Gene3D" id="1.10.510.10">
    <property type="entry name" value="Transferase(Phosphotransferase) domain 1"/>
    <property type="match status" value="1"/>
</dbReference>
<keyword evidence="1" id="KW-0723">Serine/threonine-protein kinase</keyword>
<organism evidence="8 9">
    <name type="scientific">Adineta steineri</name>
    <dbReference type="NCBI Taxonomy" id="433720"/>
    <lineage>
        <taxon>Eukaryota</taxon>
        <taxon>Metazoa</taxon>
        <taxon>Spiralia</taxon>
        <taxon>Gnathifera</taxon>
        <taxon>Rotifera</taxon>
        <taxon>Eurotatoria</taxon>
        <taxon>Bdelloidea</taxon>
        <taxon>Adinetida</taxon>
        <taxon>Adinetidae</taxon>
        <taxon>Adineta</taxon>
    </lineage>
</organism>
<keyword evidence="4" id="KW-0418">Kinase</keyword>
<keyword evidence="3" id="KW-0547">Nucleotide-binding</keyword>
<reference evidence="8" key="1">
    <citation type="submission" date="2021-02" db="EMBL/GenBank/DDBJ databases">
        <authorList>
            <person name="Nowell W R."/>
        </authorList>
    </citation>
    <scope>NUCLEOTIDE SEQUENCE</scope>
</reference>
<evidence type="ECO:0000313" key="9">
    <source>
        <dbReference type="Proteomes" id="UP000663845"/>
    </source>
</evidence>
<evidence type="ECO:0000256" key="6">
    <source>
        <dbReference type="SAM" id="MobiDB-lite"/>
    </source>
</evidence>
<proteinExistence type="predicted"/>
<dbReference type="InterPro" id="IPR008271">
    <property type="entry name" value="Ser/Thr_kinase_AS"/>
</dbReference>
<dbReference type="AlphaFoldDB" id="A0A815DCW7"/>
<accession>A0A815DCW7</accession>